<reference evidence="3 4" key="1">
    <citation type="submission" date="2014-04" db="EMBL/GenBank/DDBJ databases">
        <title>Evolutionary Origins and Diversification of the Mycorrhizal Mutualists.</title>
        <authorList>
            <consortium name="DOE Joint Genome Institute"/>
            <consortium name="Mycorrhizal Genomics Consortium"/>
            <person name="Kohler A."/>
            <person name="Kuo A."/>
            <person name="Nagy L.G."/>
            <person name="Floudas D."/>
            <person name="Copeland A."/>
            <person name="Barry K.W."/>
            <person name="Cichocki N."/>
            <person name="Veneault-Fourrey C."/>
            <person name="LaButti K."/>
            <person name="Lindquist E.A."/>
            <person name="Lipzen A."/>
            <person name="Lundell T."/>
            <person name="Morin E."/>
            <person name="Murat C."/>
            <person name="Riley R."/>
            <person name="Ohm R."/>
            <person name="Sun H."/>
            <person name="Tunlid A."/>
            <person name="Henrissat B."/>
            <person name="Grigoriev I.V."/>
            <person name="Hibbett D.S."/>
            <person name="Martin F."/>
        </authorList>
    </citation>
    <scope>NUCLEOTIDE SEQUENCE [LARGE SCALE GENOMIC DNA]</scope>
    <source>
        <strain evidence="3 4">MD-312</strain>
    </source>
</reference>
<dbReference type="Proteomes" id="UP000053820">
    <property type="component" value="Unassembled WGS sequence"/>
</dbReference>
<keyword evidence="2" id="KW-1133">Transmembrane helix</keyword>
<proteinExistence type="predicted"/>
<feature type="non-terminal residue" evidence="3">
    <location>
        <position position="190"/>
    </location>
</feature>
<keyword evidence="2" id="KW-0812">Transmembrane</keyword>
<protein>
    <submittedName>
        <fullName evidence="3">Uncharacterized protein</fullName>
    </submittedName>
</protein>
<feature type="transmembrane region" description="Helical" evidence="2">
    <location>
        <begin position="78"/>
        <end position="103"/>
    </location>
</feature>
<dbReference type="OrthoDB" id="2688658at2759"/>
<dbReference type="AlphaFoldDB" id="A0A0C9VL33"/>
<gene>
    <name evidence="3" type="ORF">HYDPIDRAFT_34327</name>
</gene>
<dbReference type="EMBL" id="KN839958">
    <property type="protein sequence ID" value="KIJ58290.1"/>
    <property type="molecule type" value="Genomic_DNA"/>
</dbReference>
<keyword evidence="2" id="KW-0472">Membrane</keyword>
<accession>A0A0C9VL33</accession>
<feature type="region of interest" description="Disordered" evidence="1">
    <location>
        <begin position="170"/>
        <end position="190"/>
    </location>
</feature>
<evidence type="ECO:0000313" key="3">
    <source>
        <dbReference type="EMBL" id="KIJ58290.1"/>
    </source>
</evidence>
<dbReference type="HOGENOM" id="CLU_027217_0_1_1"/>
<name>A0A0C9VL33_9AGAM</name>
<evidence type="ECO:0000313" key="4">
    <source>
        <dbReference type="Proteomes" id="UP000053820"/>
    </source>
</evidence>
<keyword evidence="4" id="KW-1185">Reference proteome</keyword>
<organism evidence="3 4">
    <name type="scientific">Hydnomerulius pinastri MD-312</name>
    <dbReference type="NCBI Taxonomy" id="994086"/>
    <lineage>
        <taxon>Eukaryota</taxon>
        <taxon>Fungi</taxon>
        <taxon>Dikarya</taxon>
        <taxon>Basidiomycota</taxon>
        <taxon>Agaricomycotina</taxon>
        <taxon>Agaricomycetes</taxon>
        <taxon>Agaricomycetidae</taxon>
        <taxon>Boletales</taxon>
        <taxon>Boletales incertae sedis</taxon>
        <taxon>Leucogyrophana</taxon>
    </lineage>
</organism>
<evidence type="ECO:0000256" key="1">
    <source>
        <dbReference type="SAM" id="MobiDB-lite"/>
    </source>
</evidence>
<feature type="non-terminal residue" evidence="3">
    <location>
        <position position="1"/>
    </location>
</feature>
<sequence>TLFSIYSAAANSPIENGTQQIYSELEDYWRGVVEFSATFLRSGYSAVGSFQSGIPSNMTAPINGTMLMLTMGWADRGALYLFSVLPLGLITVLTTLTAAYSIVKLWGERKNIHVQTSFDVSDTLHLITACAAGGLTKLNDFSPEGLKANEGVRIMLREDEENKKKLVVDDGTSDHEDGASIMMRKGGSEV</sequence>
<evidence type="ECO:0000256" key="2">
    <source>
        <dbReference type="SAM" id="Phobius"/>
    </source>
</evidence>